<dbReference type="InterPro" id="IPR036388">
    <property type="entry name" value="WH-like_DNA-bd_sf"/>
</dbReference>
<name>A0A857J801_9BURK</name>
<evidence type="ECO:0000256" key="1">
    <source>
        <dbReference type="ARBA" id="ARBA00009437"/>
    </source>
</evidence>
<feature type="domain" description="HTH lysR-type" evidence="5">
    <location>
        <begin position="1"/>
        <end position="58"/>
    </location>
</feature>
<sequence length="306" mass="33400">MEVADLTTFAAVARCEGITRAARELHTVQSNVTNRIKALEDEVGVRLFERHSRGVVLTSAGMRLLPYAARAVALLQEATAMARDDGEAQGTLTIGTMETTVATRLPPVFAAFHDLCPAVNLVVQTGPTADLMQSVLDNKVDGAFVAGPIDHPDLSAVRAFEEELVLVSSRRWQDLASLRAHALPISALMFRTGCSYRQKLEQLMVQLGKPAFKRFEFGSFDGILGCVAADVGVTLLPRSVVERSAVADQVIAHQVDVNIARAPTFFIRRRQSYEGTALRKFAGCLEERAQQLPSMFPLTADFAYSH</sequence>
<proteinExistence type="inferred from homology"/>
<evidence type="ECO:0000256" key="3">
    <source>
        <dbReference type="ARBA" id="ARBA00023125"/>
    </source>
</evidence>
<dbReference type="Pfam" id="PF00126">
    <property type="entry name" value="HTH_1"/>
    <property type="match status" value="1"/>
</dbReference>
<dbReference type="Proteomes" id="UP000464787">
    <property type="component" value="Chromosome"/>
</dbReference>
<dbReference type="InterPro" id="IPR005119">
    <property type="entry name" value="LysR_subst-bd"/>
</dbReference>
<protein>
    <submittedName>
        <fullName evidence="6">LysR family transcriptional regulator</fullName>
    </submittedName>
</protein>
<dbReference type="InterPro" id="IPR036390">
    <property type="entry name" value="WH_DNA-bd_sf"/>
</dbReference>
<keyword evidence="4" id="KW-0804">Transcription</keyword>
<keyword evidence="7" id="KW-1185">Reference proteome</keyword>
<comment type="similarity">
    <text evidence="1">Belongs to the LysR transcriptional regulatory family.</text>
</comment>
<evidence type="ECO:0000313" key="7">
    <source>
        <dbReference type="Proteomes" id="UP000464787"/>
    </source>
</evidence>
<dbReference type="PANTHER" id="PTHR30126:SF40">
    <property type="entry name" value="HTH-TYPE TRANSCRIPTIONAL REGULATOR GLTR"/>
    <property type="match status" value="1"/>
</dbReference>
<evidence type="ECO:0000256" key="4">
    <source>
        <dbReference type="ARBA" id="ARBA00023163"/>
    </source>
</evidence>
<dbReference type="EMBL" id="CP047650">
    <property type="protein sequence ID" value="QHI99132.1"/>
    <property type="molecule type" value="Genomic_DNA"/>
</dbReference>
<dbReference type="InterPro" id="IPR000847">
    <property type="entry name" value="LysR_HTH_N"/>
</dbReference>
<dbReference type="Gene3D" id="3.40.190.290">
    <property type="match status" value="1"/>
</dbReference>
<dbReference type="PROSITE" id="PS50931">
    <property type="entry name" value="HTH_LYSR"/>
    <property type="match status" value="1"/>
</dbReference>
<evidence type="ECO:0000259" key="5">
    <source>
        <dbReference type="PROSITE" id="PS50931"/>
    </source>
</evidence>
<dbReference type="Gene3D" id="1.10.10.10">
    <property type="entry name" value="Winged helix-like DNA-binding domain superfamily/Winged helix DNA-binding domain"/>
    <property type="match status" value="1"/>
</dbReference>
<dbReference type="KEGG" id="xyk:GT347_14745"/>
<dbReference type="CDD" id="cd08442">
    <property type="entry name" value="PBP2_YofA_SoxR_like"/>
    <property type="match status" value="1"/>
</dbReference>
<evidence type="ECO:0000256" key="2">
    <source>
        <dbReference type="ARBA" id="ARBA00023015"/>
    </source>
</evidence>
<reference evidence="6 7" key="1">
    <citation type="submission" date="2020-01" db="EMBL/GenBank/DDBJ databases">
        <title>Genome sequencing of strain KACC 21265.</title>
        <authorList>
            <person name="Heo J."/>
            <person name="Kim S.-J."/>
            <person name="Kim J.-S."/>
            <person name="Hong S.-B."/>
            <person name="Kwon S.-W."/>
        </authorList>
    </citation>
    <scope>NUCLEOTIDE SEQUENCE [LARGE SCALE GENOMIC DNA]</scope>
    <source>
        <strain evidence="6 7">KACC 21265</strain>
    </source>
</reference>
<accession>A0A857J801</accession>
<dbReference type="SUPFAM" id="SSF53850">
    <property type="entry name" value="Periplasmic binding protein-like II"/>
    <property type="match status" value="1"/>
</dbReference>
<keyword evidence="3" id="KW-0238">DNA-binding</keyword>
<dbReference type="AlphaFoldDB" id="A0A857J801"/>
<evidence type="ECO:0000313" key="6">
    <source>
        <dbReference type="EMBL" id="QHI99132.1"/>
    </source>
</evidence>
<gene>
    <name evidence="6" type="ORF">GT347_14745</name>
</gene>
<dbReference type="RefSeq" id="WP_160552913.1">
    <property type="nucleotide sequence ID" value="NZ_CP047650.1"/>
</dbReference>
<organism evidence="6 7">
    <name type="scientific">Xylophilus rhododendri</name>
    <dbReference type="NCBI Taxonomy" id="2697032"/>
    <lineage>
        <taxon>Bacteria</taxon>
        <taxon>Pseudomonadati</taxon>
        <taxon>Pseudomonadota</taxon>
        <taxon>Betaproteobacteria</taxon>
        <taxon>Burkholderiales</taxon>
        <taxon>Xylophilus</taxon>
    </lineage>
</organism>
<dbReference type="GO" id="GO:0003700">
    <property type="term" value="F:DNA-binding transcription factor activity"/>
    <property type="evidence" value="ECO:0007669"/>
    <property type="project" value="InterPro"/>
</dbReference>
<keyword evidence="2" id="KW-0805">Transcription regulation</keyword>
<dbReference type="GO" id="GO:0000976">
    <property type="term" value="F:transcription cis-regulatory region binding"/>
    <property type="evidence" value="ECO:0007669"/>
    <property type="project" value="TreeGrafter"/>
</dbReference>
<dbReference type="PANTHER" id="PTHR30126">
    <property type="entry name" value="HTH-TYPE TRANSCRIPTIONAL REGULATOR"/>
    <property type="match status" value="1"/>
</dbReference>
<dbReference type="SUPFAM" id="SSF46785">
    <property type="entry name" value="Winged helix' DNA-binding domain"/>
    <property type="match status" value="1"/>
</dbReference>
<dbReference type="PRINTS" id="PR00039">
    <property type="entry name" value="HTHLYSR"/>
</dbReference>
<dbReference type="Pfam" id="PF03466">
    <property type="entry name" value="LysR_substrate"/>
    <property type="match status" value="1"/>
</dbReference>
<dbReference type="FunFam" id="1.10.10.10:FF:000001">
    <property type="entry name" value="LysR family transcriptional regulator"/>
    <property type="match status" value="1"/>
</dbReference>